<protein>
    <recommendedName>
        <fullName evidence="5">Serine/threonine protein kinase</fullName>
    </recommendedName>
</protein>
<proteinExistence type="predicted"/>
<dbReference type="RefSeq" id="WP_209696475.1">
    <property type="nucleotide sequence ID" value="NZ_BAAAVU010000001.1"/>
</dbReference>
<feature type="compositionally biased region" description="Polar residues" evidence="1">
    <location>
        <begin position="27"/>
        <end position="37"/>
    </location>
</feature>
<reference evidence="3 4" key="1">
    <citation type="submission" date="2021-03" db="EMBL/GenBank/DDBJ databases">
        <title>Sequencing the genomes of 1000 actinobacteria strains.</title>
        <authorList>
            <person name="Klenk H.-P."/>
        </authorList>
    </citation>
    <scope>NUCLEOTIDE SEQUENCE [LARGE SCALE GENOMIC DNA]</scope>
    <source>
        <strain evidence="3 4">DSM 18824</strain>
    </source>
</reference>
<organism evidence="3 4">
    <name type="scientific">Kribbella aluminosa</name>
    <dbReference type="NCBI Taxonomy" id="416017"/>
    <lineage>
        <taxon>Bacteria</taxon>
        <taxon>Bacillati</taxon>
        <taxon>Actinomycetota</taxon>
        <taxon>Actinomycetes</taxon>
        <taxon>Propionibacteriales</taxon>
        <taxon>Kribbellaceae</taxon>
        <taxon>Kribbella</taxon>
    </lineage>
</organism>
<feature type="compositionally biased region" description="Low complexity" evidence="1">
    <location>
        <begin position="38"/>
        <end position="49"/>
    </location>
</feature>
<evidence type="ECO:0008006" key="5">
    <source>
        <dbReference type="Google" id="ProtNLM"/>
    </source>
</evidence>
<feature type="region of interest" description="Disordered" evidence="1">
    <location>
        <begin position="154"/>
        <end position="175"/>
    </location>
</feature>
<evidence type="ECO:0000256" key="2">
    <source>
        <dbReference type="SAM" id="SignalP"/>
    </source>
</evidence>
<dbReference type="Proteomes" id="UP000755585">
    <property type="component" value="Unassembled WGS sequence"/>
</dbReference>
<feature type="region of interest" description="Disordered" evidence="1">
    <location>
        <begin position="27"/>
        <end position="59"/>
    </location>
</feature>
<accession>A0ABS4UPP0</accession>
<feature type="signal peptide" evidence="2">
    <location>
        <begin position="1"/>
        <end position="20"/>
    </location>
</feature>
<dbReference type="EMBL" id="JAGINT010000002">
    <property type="protein sequence ID" value="MBP2353529.1"/>
    <property type="molecule type" value="Genomic_DNA"/>
</dbReference>
<comment type="caution">
    <text evidence="3">The sequence shown here is derived from an EMBL/GenBank/DDBJ whole genome shotgun (WGS) entry which is preliminary data.</text>
</comment>
<sequence length="175" mass="17863">MKIWARVVSASLVAVAFCVAAGCSSTGKAGGSPASQNTSPPVVPTTTTSGEGPLKISDLPTDPQVIWREDLNYDRTATNQDVTLAPGTYEVRAVCSAPAALKISANGGQVQNLACSTAYEPGVKVCISKPGLFLNLQRTSDPSVDLVWQLGRAPGSKCSSGSPATTPSPTGTARG</sequence>
<feature type="compositionally biased region" description="Low complexity" evidence="1">
    <location>
        <begin position="159"/>
        <end position="175"/>
    </location>
</feature>
<name>A0ABS4UPP0_9ACTN</name>
<evidence type="ECO:0000313" key="3">
    <source>
        <dbReference type="EMBL" id="MBP2353529.1"/>
    </source>
</evidence>
<feature type="chain" id="PRO_5045717690" description="Serine/threonine protein kinase" evidence="2">
    <location>
        <begin position="21"/>
        <end position="175"/>
    </location>
</feature>
<gene>
    <name evidence="3" type="ORF">JOF29_004639</name>
</gene>
<evidence type="ECO:0000313" key="4">
    <source>
        <dbReference type="Proteomes" id="UP000755585"/>
    </source>
</evidence>
<evidence type="ECO:0000256" key="1">
    <source>
        <dbReference type="SAM" id="MobiDB-lite"/>
    </source>
</evidence>
<keyword evidence="2" id="KW-0732">Signal</keyword>
<dbReference type="PROSITE" id="PS51257">
    <property type="entry name" value="PROKAR_LIPOPROTEIN"/>
    <property type="match status" value="1"/>
</dbReference>
<keyword evidence="4" id="KW-1185">Reference proteome</keyword>